<protein>
    <submittedName>
        <fullName evidence="1">Uncharacterized protein</fullName>
    </submittedName>
</protein>
<dbReference type="EMBL" id="GGEC01091145">
    <property type="protein sequence ID" value="MBX71629.1"/>
    <property type="molecule type" value="Transcribed_RNA"/>
</dbReference>
<sequence>MFRSFHRLKASAAGSFTSSFLFMETQTRPN</sequence>
<proteinExistence type="predicted"/>
<dbReference type="AlphaFoldDB" id="A0A2P2QX94"/>
<accession>A0A2P2QX94</accession>
<evidence type="ECO:0000313" key="1">
    <source>
        <dbReference type="EMBL" id="MBX71629.1"/>
    </source>
</evidence>
<organism evidence="1">
    <name type="scientific">Rhizophora mucronata</name>
    <name type="common">Asiatic mangrove</name>
    <dbReference type="NCBI Taxonomy" id="61149"/>
    <lineage>
        <taxon>Eukaryota</taxon>
        <taxon>Viridiplantae</taxon>
        <taxon>Streptophyta</taxon>
        <taxon>Embryophyta</taxon>
        <taxon>Tracheophyta</taxon>
        <taxon>Spermatophyta</taxon>
        <taxon>Magnoliopsida</taxon>
        <taxon>eudicotyledons</taxon>
        <taxon>Gunneridae</taxon>
        <taxon>Pentapetalae</taxon>
        <taxon>rosids</taxon>
        <taxon>fabids</taxon>
        <taxon>Malpighiales</taxon>
        <taxon>Rhizophoraceae</taxon>
        <taxon>Rhizophora</taxon>
    </lineage>
</organism>
<name>A0A2P2QX94_RHIMU</name>
<reference evidence="1" key="1">
    <citation type="submission" date="2018-02" db="EMBL/GenBank/DDBJ databases">
        <title>Rhizophora mucronata_Transcriptome.</title>
        <authorList>
            <person name="Meera S.P."/>
            <person name="Sreeshan A."/>
            <person name="Augustine A."/>
        </authorList>
    </citation>
    <scope>NUCLEOTIDE SEQUENCE</scope>
    <source>
        <tissue evidence="1">Leaf</tissue>
    </source>
</reference>